<feature type="active site" description="Charge relay system" evidence="8 9">
    <location>
        <position position="1307"/>
    </location>
</feature>
<dbReference type="GO" id="GO:0005576">
    <property type="term" value="C:extracellular region"/>
    <property type="evidence" value="ECO:0007669"/>
    <property type="project" value="UniProtKB-SubCell"/>
</dbReference>
<dbReference type="Gramene" id="AUR62004277-RA">
    <property type="protein sequence ID" value="AUR62004277-RA:cds"/>
    <property type="gene ID" value="AUR62004277"/>
</dbReference>
<feature type="domain" description="Peptidase S8/S53" evidence="11">
    <location>
        <begin position="170"/>
        <end position="618"/>
    </location>
</feature>
<feature type="domain" description="Subtilisin-like protease fibronectin type-III" evidence="14">
    <location>
        <begin position="1428"/>
        <end position="1532"/>
    </location>
</feature>
<dbReference type="CDD" id="cd04852">
    <property type="entry name" value="Peptidases_S8_3"/>
    <property type="match status" value="2"/>
</dbReference>
<evidence type="ECO:0000256" key="2">
    <source>
        <dbReference type="ARBA" id="ARBA00011073"/>
    </source>
</evidence>
<dbReference type="InterPro" id="IPR023827">
    <property type="entry name" value="Peptidase_S8_Asp-AS"/>
</dbReference>
<dbReference type="PROSITE" id="PS00136">
    <property type="entry name" value="SUBTILASE_ASP"/>
    <property type="match status" value="1"/>
</dbReference>
<keyword evidence="3 9" id="KW-0645">Protease</keyword>
<dbReference type="GO" id="GO:0004252">
    <property type="term" value="F:serine-type endopeptidase activity"/>
    <property type="evidence" value="ECO:0007669"/>
    <property type="project" value="UniProtKB-UniRule"/>
</dbReference>
<evidence type="ECO:0000313" key="15">
    <source>
        <dbReference type="EnsemblPlants" id="AUR62004277-RA:cds"/>
    </source>
</evidence>
<evidence type="ECO:0000256" key="7">
    <source>
        <dbReference type="ARBA" id="ARBA00023180"/>
    </source>
</evidence>
<sequence length="1536" mass="164624">MAISFVKNASDYSSYSHKVINLPPVTDFPSASSWVCPPNGVFKVNVDAHITANSYVGLGTVIRNSRGEIQLAAARKFVDDEATANRAHINVLSNLKGSEFEARESIVHSYHRSFNAFAAKLYNYEAKSLSDMEEVLWIFENKYHKLHTTRSWDFIRFPQSAKRKLKTESNIIAGLFDTGITPESESFKDDGLGLPPTKWKGTCDHHANFSGCNNKIVGARYFKLDKVPDPSDILSPIDVEGHGTHTSSTLAGTLVPDASLAGLAAGTARGAVPSARIAVYKVCWASSGCSDMDILAAFDHAISDGVDLISISIGGPSSGYVSDSISIGSFHAMRKGILTVGSAGNDGPTSGTVANHAPWMLSVAASGIDRGFRSKVSLGNGNSISGVGIDLFDTGKSYSLVSGEDAAKNSENKENARYCMEDSMSPSKVKGKLVLCKLQDWGVDSVVKGNGGAGAIVTSSRFLDVAMIFMAPGTIVNYTVGEKIYDYIHKSSSPTATIYRSQEVNISAPFIGSFSSRGPNPGSLRLLKPDIAAPGVDILAAYTPLKSLTGLKGDNQHSKFSLMSGTSMACPHVAGVAAYVKSFHPNWSPAAIRSAIITTARPMSSRLNKDAEFAYGAGQVNPLKARSPGLVYDMDEMPYIQFLCKEGYSGASLSVLVGSKSINCSALLPAFGHDSLNYPTMQLNLKNKQEPVMTVFRRRVTNVGPSNSVYNSIIRAPKGVNITVKPTSLSFSRALEVRSFKVVVKANPLSVAGATINMVPMRMVCQIILLGLVAATTFAFADRTTYIVHTEDSKIVELQSLNKQPREWYETILNSVIKPAAQDDGDEESLAPELLYTYETTMTGFAAKLTTKQYQSLTDIDGVLSVAPDVMLDLHTTYSTHFLGLEFGRGLWNYSSLASDVIVGVLDTGIWPEHISFHDRGVNQVPARWKGTCEKGANFSASHCNKKLIGARYFLKGYEAINGRINGTDDFRSARDSNGHGTHTASTAAGNIVPGASLFGMANGVASGMRFTSRVAAYKVCWDRGCASSDILAAIDQAVADGVDVLSLSLGGLPRPYYQDSMAIAAFGAMEKGVFFSCSAGNSGPIPSSVGNMAPWMTTVAASYTDRIFPTKVRLSNGKAFKGSSLYSGAKKTKQLPIVYKETAGGNRAEFCINGSLSSSLVKGKIVLCDRGLNGRTEKGFVVKSAGGAGMILLNSPIQGEELFADPHVLPATTVGSTAAKAIKGYYAQNKNLTGSISFYGTRYGARAPVVAAFASRGPSLVDPYVVKPDITAPGVNILAAWPPIISPTELKNDNRRVQFNVVSGTSMSCPHLSGIAALVKSVHKDWSPAAIKSAIMTSAYTHDNKEHLISDAFVSKSTKFATPFSFGSGHVNPEGASDPGLVYDISAEDYLHYLCSINFTNAQVSILARKKYSCPKEKKGNSLQPGDLNYPSFAVIFEAFKKGKTTFTYKRTVTNVGTPKISYKVFVEKPKNVKISVEPKVLSFKKLGEKQSYKVSFTGSGANITTRAGISKFGSLVWMGGHYSVRSPIAVTWQQ</sequence>
<dbReference type="Pfam" id="PF17766">
    <property type="entry name" value="fn3_6"/>
    <property type="match status" value="2"/>
</dbReference>
<dbReference type="InterPro" id="IPR041469">
    <property type="entry name" value="Subtilisin-like_FN3"/>
</dbReference>
<evidence type="ECO:0000259" key="14">
    <source>
        <dbReference type="Pfam" id="PF17766"/>
    </source>
</evidence>
<dbReference type="Gene3D" id="2.60.40.2310">
    <property type="match status" value="2"/>
</dbReference>
<evidence type="ECO:0000256" key="10">
    <source>
        <dbReference type="RuleBase" id="RU003355"/>
    </source>
</evidence>
<comment type="subcellular location">
    <subcellularLocation>
        <location evidence="1">Secreted</location>
    </subcellularLocation>
</comment>
<dbReference type="InterPro" id="IPR045051">
    <property type="entry name" value="SBT"/>
</dbReference>
<accession>A0A803KZ18</accession>
<evidence type="ECO:0000313" key="16">
    <source>
        <dbReference type="Proteomes" id="UP000596660"/>
    </source>
</evidence>
<dbReference type="Pfam" id="PF00082">
    <property type="entry name" value="Peptidase_S8"/>
    <property type="match status" value="2"/>
</dbReference>
<evidence type="ECO:0000256" key="1">
    <source>
        <dbReference type="ARBA" id="ARBA00004613"/>
    </source>
</evidence>
<dbReference type="InterPro" id="IPR037045">
    <property type="entry name" value="S8pro/Inhibitor_I9_sf"/>
</dbReference>
<evidence type="ECO:0000256" key="5">
    <source>
        <dbReference type="ARBA" id="ARBA00022801"/>
    </source>
</evidence>
<dbReference type="Gene3D" id="3.30.70.80">
    <property type="entry name" value="Peptidase S8 propeptide/proteinase inhibitor I9"/>
    <property type="match status" value="2"/>
</dbReference>
<proteinExistence type="inferred from homology"/>
<feature type="domain" description="Inhibitor I9" evidence="13">
    <location>
        <begin position="80"/>
        <end position="147"/>
    </location>
</feature>
<dbReference type="InterPro" id="IPR010259">
    <property type="entry name" value="S8pro/Inhibitor_I9"/>
</dbReference>
<feature type="active site" description="Charge relay system" evidence="9">
    <location>
        <position position="567"/>
    </location>
</feature>
<feature type="active site" description="Charge relay system" evidence="8 9">
    <location>
        <position position="907"/>
    </location>
</feature>
<evidence type="ECO:0000256" key="3">
    <source>
        <dbReference type="ARBA" id="ARBA00022670"/>
    </source>
</evidence>
<evidence type="ECO:0000259" key="12">
    <source>
        <dbReference type="Pfam" id="PF02225"/>
    </source>
</evidence>
<dbReference type="SUPFAM" id="SSF52743">
    <property type="entry name" value="Subtilisin-like"/>
    <property type="match status" value="2"/>
</dbReference>
<dbReference type="Pfam" id="PF05922">
    <property type="entry name" value="Inhibitor_I9"/>
    <property type="match status" value="2"/>
</dbReference>
<dbReference type="InterPro" id="IPR036852">
    <property type="entry name" value="Peptidase_S8/S53_dom_sf"/>
</dbReference>
<feature type="active site" description="Charge relay system" evidence="9">
    <location>
        <position position="242"/>
    </location>
</feature>
<dbReference type="OMA" id="KEVCYAP"/>
<dbReference type="FunFam" id="3.50.30.30:FF:000005">
    <property type="entry name" value="subtilisin-like protease SBT1.5"/>
    <property type="match status" value="1"/>
</dbReference>
<dbReference type="PANTHER" id="PTHR10795">
    <property type="entry name" value="PROPROTEIN CONVERTASE SUBTILISIN/KEXIN"/>
    <property type="match status" value="1"/>
</dbReference>
<reference evidence="15" key="1">
    <citation type="journal article" date="2017" name="Nature">
        <title>The genome of Chenopodium quinoa.</title>
        <authorList>
            <person name="Jarvis D.E."/>
            <person name="Ho Y.S."/>
            <person name="Lightfoot D.J."/>
            <person name="Schmoeckel S.M."/>
            <person name="Li B."/>
            <person name="Borm T.J.A."/>
            <person name="Ohyanagi H."/>
            <person name="Mineta K."/>
            <person name="Michell C.T."/>
            <person name="Saber N."/>
            <person name="Kharbatia N.M."/>
            <person name="Rupper R.R."/>
            <person name="Sharp A.R."/>
            <person name="Dally N."/>
            <person name="Boughton B.A."/>
            <person name="Woo Y.H."/>
            <person name="Gao G."/>
            <person name="Schijlen E.G.W.M."/>
            <person name="Guo X."/>
            <person name="Momin A.A."/>
            <person name="Negrao S."/>
            <person name="Al-Babili S."/>
            <person name="Gehring C."/>
            <person name="Roessner U."/>
            <person name="Jung C."/>
            <person name="Murphy K."/>
            <person name="Arold S.T."/>
            <person name="Gojobori T."/>
            <person name="van der Linden C.G."/>
            <person name="van Loo E.N."/>
            <person name="Jellen E.N."/>
            <person name="Maughan P.J."/>
            <person name="Tester M."/>
        </authorList>
    </citation>
    <scope>NUCLEOTIDE SEQUENCE [LARGE SCALE GENOMIC DNA]</scope>
    <source>
        <strain evidence="15">cv. PI 614886</strain>
    </source>
</reference>
<feature type="domain" description="Peptidase S8/S53" evidence="11">
    <location>
        <begin position="899"/>
        <end position="1368"/>
    </location>
</feature>
<dbReference type="InterPro" id="IPR000209">
    <property type="entry name" value="Peptidase_S8/S53_dom"/>
</dbReference>
<keyword evidence="16" id="KW-1185">Reference proteome</keyword>
<dbReference type="Gene3D" id="3.40.50.200">
    <property type="entry name" value="Peptidase S8/S53 domain"/>
    <property type="match status" value="2"/>
</dbReference>
<keyword evidence="6 9" id="KW-0720">Serine protease</keyword>
<keyword evidence="7" id="KW-0325">Glycoprotein</keyword>
<dbReference type="Pfam" id="PF02225">
    <property type="entry name" value="PA"/>
    <property type="match status" value="1"/>
</dbReference>
<dbReference type="PROSITE" id="PS51892">
    <property type="entry name" value="SUBTILASE"/>
    <property type="match status" value="2"/>
</dbReference>
<organism evidence="15 16">
    <name type="scientific">Chenopodium quinoa</name>
    <name type="common">Quinoa</name>
    <dbReference type="NCBI Taxonomy" id="63459"/>
    <lineage>
        <taxon>Eukaryota</taxon>
        <taxon>Viridiplantae</taxon>
        <taxon>Streptophyta</taxon>
        <taxon>Embryophyta</taxon>
        <taxon>Tracheophyta</taxon>
        <taxon>Spermatophyta</taxon>
        <taxon>Magnoliopsida</taxon>
        <taxon>eudicotyledons</taxon>
        <taxon>Gunneridae</taxon>
        <taxon>Pentapetalae</taxon>
        <taxon>Caryophyllales</taxon>
        <taxon>Chenopodiaceae</taxon>
        <taxon>Chenopodioideae</taxon>
        <taxon>Atripliceae</taxon>
        <taxon>Chenopodium</taxon>
    </lineage>
</organism>
<evidence type="ECO:0000256" key="6">
    <source>
        <dbReference type="ARBA" id="ARBA00022825"/>
    </source>
</evidence>
<dbReference type="PRINTS" id="PR00723">
    <property type="entry name" value="SUBTILISIN"/>
</dbReference>
<feature type="domain" description="Inhibitor I9" evidence="13">
    <location>
        <begin position="785"/>
        <end position="875"/>
    </location>
</feature>
<evidence type="ECO:0000256" key="9">
    <source>
        <dbReference type="PROSITE-ProRule" id="PRU01240"/>
    </source>
</evidence>
<dbReference type="Gene3D" id="3.50.30.30">
    <property type="match status" value="2"/>
</dbReference>
<feature type="domain" description="Subtilisin-like protease fibronectin type-III" evidence="14">
    <location>
        <begin position="676"/>
        <end position="747"/>
    </location>
</feature>
<dbReference type="InterPro" id="IPR023828">
    <property type="entry name" value="Peptidase_S8_Ser-AS"/>
</dbReference>
<comment type="similarity">
    <text evidence="2 9 10">Belongs to the peptidase S8 family.</text>
</comment>
<feature type="active site" description="Charge relay system" evidence="8 9">
    <location>
        <position position="980"/>
    </location>
</feature>
<reference evidence="15" key="2">
    <citation type="submission" date="2021-03" db="UniProtKB">
        <authorList>
            <consortium name="EnsemblPlants"/>
        </authorList>
    </citation>
    <scope>IDENTIFICATION</scope>
</reference>
<dbReference type="FunFam" id="2.60.40.2310:FF:000001">
    <property type="entry name" value="Subtilisin-like protease SBT1.5"/>
    <property type="match status" value="1"/>
</dbReference>
<dbReference type="Proteomes" id="UP000596660">
    <property type="component" value="Unplaced"/>
</dbReference>
<dbReference type="FunFam" id="3.40.50.200:FF:000006">
    <property type="entry name" value="Subtilisin-like protease SBT1.5"/>
    <property type="match status" value="2"/>
</dbReference>
<evidence type="ECO:0000256" key="8">
    <source>
        <dbReference type="PIRSR" id="PIRSR615500-1"/>
    </source>
</evidence>
<evidence type="ECO:0000256" key="4">
    <source>
        <dbReference type="ARBA" id="ARBA00022729"/>
    </source>
</evidence>
<dbReference type="PROSITE" id="PS00138">
    <property type="entry name" value="SUBTILASE_SER"/>
    <property type="match status" value="1"/>
</dbReference>
<dbReference type="InterPro" id="IPR015500">
    <property type="entry name" value="Peptidase_S8_subtilisin-rel"/>
</dbReference>
<dbReference type="CDD" id="cd02120">
    <property type="entry name" value="PA_subtilisin_like"/>
    <property type="match status" value="2"/>
</dbReference>
<protein>
    <submittedName>
        <fullName evidence="15">Uncharacterized protein</fullName>
    </submittedName>
</protein>
<feature type="active site" description="Charge relay system" evidence="9">
    <location>
        <position position="177"/>
    </location>
</feature>
<dbReference type="GO" id="GO:0006508">
    <property type="term" value="P:proteolysis"/>
    <property type="evidence" value="ECO:0007669"/>
    <property type="project" value="UniProtKB-KW"/>
</dbReference>
<keyword evidence="5 9" id="KW-0378">Hydrolase</keyword>
<dbReference type="EnsemblPlants" id="AUR62004277-RA">
    <property type="protein sequence ID" value="AUR62004277-RA:cds"/>
    <property type="gene ID" value="AUR62004277"/>
</dbReference>
<keyword evidence="4" id="KW-0732">Signal</keyword>
<name>A0A803KZ18_CHEQI</name>
<feature type="domain" description="PA" evidence="12">
    <location>
        <begin position="1136"/>
        <end position="1223"/>
    </location>
</feature>
<evidence type="ECO:0000259" key="13">
    <source>
        <dbReference type="Pfam" id="PF05922"/>
    </source>
</evidence>
<dbReference type="InterPro" id="IPR034197">
    <property type="entry name" value="Peptidases_S8_3"/>
</dbReference>
<evidence type="ECO:0000259" key="11">
    <source>
        <dbReference type="Pfam" id="PF00082"/>
    </source>
</evidence>
<dbReference type="InterPro" id="IPR003137">
    <property type="entry name" value="PA_domain"/>
</dbReference>